<dbReference type="Gene3D" id="3.50.50.60">
    <property type="entry name" value="FAD/NAD(P)-binding domain"/>
    <property type="match status" value="2"/>
</dbReference>
<keyword evidence="8" id="KW-1185">Reference proteome</keyword>
<dbReference type="PANTHER" id="PTHR43557">
    <property type="entry name" value="APOPTOSIS-INDUCING FACTOR 1"/>
    <property type="match status" value="1"/>
</dbReference>
<dbReference type="Pfam" id="PF14759">
    <property type="entry name" value="Reductase_C"/>
    <property type="match status" value="1"/>
</dbReference>
<dbReference type="Proteomes" id="UP001501676">
    <property type="component" value="Unassembled WGS sequence"/>
</dbReference>
<feature type="domain" description="Reductase C-terminal" evidence="6">
    <location>
        <begin position="318"/>
        <end position="389"/>
    </location>
</feature>
<keyword evidence="4" id="KW-0560">Oxidoreductase</keyword>
<comment type="caution">
    <text evidence="7">The sequence shown here is derived from an EMBL/GenBank/DDBJ whole genome shotgun (WGS) entry which is preliminary data.</text>
</comment>
<dbReference type="PRINTS" id="PR00368">
    <property type="entry name" value="FADPNR"/>
</dbReference>
<evidence type="ECO:0000259" key="5">
    <source>
        <dbReference type="Pfam" id="PF07992"/>
    </source>
</evidence>
<dbReference type="Pfam" id="PF07992">
    <property type="entry name" value="Pyr_redox_2"/>
    <property type="match status" value="1"/>
</dbReference>
<evidence type="ECO:0000256" key="2">
    <source>
        <dbReference type="ARBA" id="ARBA00022630"/>
    </source>
</evidence>
<reference evidence="8" key="1">
    <citation type="journal article" date="2019" name="Int. J. Syst. Evol. Microbiol.">
        <title>The Global Catalogue of Microorganisms (GCM) 10K type strain sequencing project: providing services to taxonomists for standard genome sequencing and annotation.</title>
        <authorList>
            <consortium name="The Broad Institute Genomics Platform"/>
            <consortium name="The Broad Institute Genome Sequencing Center for Infectious Disease"/>
            <person name="Wu L."/>
            <person name="Ma J."/>
        </authorList>
    </citation>
    <scope>NUCLEOTIDE SEQUENCE [LARGE SCALE GENOMIC DNA]</scope>
    <source>
        <strain evidence="8">JCM 9458</strain>
    </source>
</reference>
<evidence type="ECO:0000256" key="3">
    <source>
        <dbReference type="ARBA" id="ARBA00022827"/>
    </source>
</evidence>
<proteinExistence type="predicted"/>
<organism evidence="7 8">
    <name type="scientific">Cryptosporangium minutisporangium</name>
    <dbReference type="NCBI Taxonomy" id="113569"/>
    <lineage>
        <taxon>Bacteria</taxon>
        <taxon>Bacillati</taxon>
        <taxon>Actinomycetota</taxon>
        <taxon>Actinomycetes</taxon>
        <taxon>Cryptosporangiales</taxon>
        <taxon>Cryptosporangiaceae</taxon>
        <taxon>Cryptosporangium</taxon>
    </lineage>
</organism>
<accession>A0ABP6T3A3</accession>
<dbReference type="EMBL" id="BAAAYN010000032">
    <property type="protein sequence ID" value="GAA3391439.1"/>
    <property type="molecule type" value="Genomic_DNA"/>
</dbReference>
<dbReference type="SUPFAM" id="SSF55424">
    <property type="entry name" value="FAD/NAD-linked reductases, dimerisation (C-terminal) domain"/>
    <property type="match status" value="1"/>
</dbReference>
<dbReference type="SUPFAM" id="SSF51905">
    <property type="entry name" value="FAD/NAD(P)-binding domain"/>
    <property type="match status" value="2"/>
</dbReference>
<dbReference type="InterPro" id="IPR023753">
    <property type="entry name" value="FAD/NAD-binding_dom"/>
</dbReference>
<dbReference type="RefSeq" id="WP_345730584.1">
    <property type="nucleotide sequence ID" value="NZ_BAAAYN010000032.1"/>
</dbReference>
<feature type="domain" description="FAD/NAD(P)-binding" evidence="5">
    <location>
        <begin position="4"/>
        <end position="299"/>
    </location>
</feature>
<dbReference type="InterPro" id="IPR016156">
    <property type="entry name" value="FAD/NAD-linked_Rdtase_dimer_sf"/>
</dbReference>
<dbReference type="PRINTS" id="PR00411">
    <property type="entry name" value="PNDRDTASEI"/>
</dbReference>
<keyword evidence="3" id="KW-0274">FAD</keyword>
<evidence type="ECO:0000313" key="8">
    <source>
        <dbReference type="Proteomes" id="UP001501676"/>
    </source>
</evidence>
<sequence length="407" mass="42623">MVEHVVVVGAGLGGVRTVEQLRANGYEGRITLIGAEEHPPYDRPPLSKQILSGVWEHDRVILRDKPALDELNVSYRLGAAAVGLRVAPEGEHIVELEDGSTVSGDAVVIATGVTARTLPGQPDAVWTLRTLDDATALRDALGDSQSMLVVGGGFIGAEVAHAARTRGLDVTVLEAAPTTCERALGPQIGALTARLFTEAGVDLRCGTPLSRFIDAHTVELGDGSTLSADIVLVGIGATPDLGWLAGSGLDTSDGIACDRIGRVIGAPNVWALGDVAAWWDTERDARCRTEHWTTTVDQAAVVAKDILDQELPAPAVPYVWSDQFGLKIQLVGRPDLADNVLPLVGEGLDGGPVRGTVVAYLAGDRLVAVAGFGAPRYLPRLRGLVATGAHRGTVLSLTQELIGGVVR</sequence>
<evidence type="ECO:0000256" key="1">
    <source>
        <dbReference type="ARBA" id="ARBA00001974"/>
    </source>
</evidence>
<evidence type="ECO:0000259" key="6">
    <source>
        <dbReference type="Pfam" id="PF14759"/>
    </source>
</evidence>
<name>A0ABP6T3A3_9ACTN</name>
<dbReference type="InterPro" id="IPR050446">
    <property type="entry name" value="FAD-oxidoreductase/Apoptosis"/>
</dbReference>
<dbReference type="InterPro" id="IPR028202">
    <property type="entry name" value="Reductase_C"/>
</dbReference>
<comment type="cofactor">
    <cofactor evidence="1">
        <name>FAD</name>
        <dbReference type="ChEBI" id="CHEBI:57692"/>
    </cofactor>
</comment>
<dbReference type="InterPro" id="IPR036188">
    <property type="entry name" value="FAD/NAD-bd_sf"/>
</dbReference>
<evidence type="ECO:0000313" key="7">
    <source>
        <dbReference type="EMBL" id="GAA3391439.1"/>
    </source>
</evidence>
<evidence type="ECO:0000256" key="4">
    <source>
        <dbReference type="ARBA" id="ARBA00023002"/>
    </source>
</evidence>
<dbReference type="Gene3D" id="3.30.390.30">
    <property type="match status" value="1"/>
</dbReference>
<dbReference type="PANTHER" id="PTHR43557:SF2">
    <property type="entry name" value="RIESKE DOMAIN-CONTAINING PROTEIN-RELATED"/>
    <property type="match status" value="1"/>
</dbReference>
<protein>
    <submittedName>
        <fullName evidence="7">FAD/NAD(P)-binding oxidoreductase</fullName>
    </submittedName>
</protein>
<gene>
    <name evidence="7" type="ORF">GCM10020369_49420</name>
</gene>
<keyword evidence="2" id="KW-0285">Flavoprotein</keyword>